<comment type="subcellular location">
    <subcellularLocation>
        <location evidence="5">Cytoplasm</location>
    </subcellularLocation>
</comment>
<evidence type="ECO:0000256" key="7">
    <source>
        <dbReference type="PIRSR" id="PIRSR016262-1"/>
    </source>
</evidence>
<dbReference type="PANTHER" id="PTHR10993">
    <property type="entry name" value="OCTANOYLTRANSFERASE"/>
    <property type="match status" value="1"/>
</dbReference>
<comment type="miscellaneous">
    <text evidence="5">In the reaction, the free carboxyl group of octanoic acid is attached via an amide linkage to the epsilon-amino group of a specific lysine residue of lipoyl domains of lipoate-dependent enzymes.</text>
</comment>
<feature type="binding site" evidence="5 8">
    <location>
        <begin position="144"/>
        <end position="146"/>
    </location>
    <ligand>
        <name>substrate</name>
    </ligand>
</feature>
<dbReference type="PROSITE" id="PS51733">
    <property type="entry name" value="BPL_LPL_CATALYTIC"/>
    <property type="match status" value="1"/>
</dbReference>
<dbReference type="RefSeq" id="WP_032524118.1">
    <property type="nucleotide sequence ID" value="NZ_CP138934.1"/>
</dbReference>
<comment type="caution">
    <text evidence="11">The sequence shown here is derived from an EMBL/GenBank/DDBJ whole genome shotgun (WGS) entry which is preliminary data.</text>
</comment>
<protein>
    <recommendedName>
        <fullName evidence="5 6">Octanoyltransferase</fullName>
        <ecNumber evidence="5 6">2.3.1.181</ecNumber>
    </recommendedName>
    <alternativeName>
        <fullName evidence="5">Lipoate-protein ligase B</fullName>
    </alternativeName>
    <alternativeName>
        <fullName evidence="5">Lipoyl/octanoyl transferase</fullName>
    </alternativeName>
    <alternativeName>
        <fullName evidence="5">Octanoyl-[acyl-carrier-protein]-protein N-octanoyltransferase</fullName>
    </alternativeName>
</protein>
<accession>A0A0A1ZGU8</accession>
<dbReference type="InterPro" id="IPR020605">
    <property type="entry name" value="Octanoyltransferase_CS"/>
</dbReference>
<dbReference type="InterPro" id="IPR045864">
    <property type="entry name" value="aa-tRNA-synth_II/BPL/LPL"/>
</dbReference>
<dbReference type="Pfam" id="PF21948">
    <property type="entry name" value="LplA-B_cat"/>
    <property type="match status" value="1"/>
</dbReference>
<evidence type="ECO:0000256" key="8">
    <source>
        <dbReference type="PIRSR" id="PIRSR016262-2"/>
    </source>
</evidence>
<dbReference type="PANTHER" id="PTHR10993:SF7">
    <property type="entry name" value="LIPOYLTRANSFERASE 2, MITOCHONDRIAL-RELATED"/>
    <property type="match status" value="1"/>
</dbReference>
<evidence type="ECO:0000313" key="12">
    <source>
        <dbReference type="Proteomes" id="UP000030598"/>
    </source>
</evidence>
<dbReference type="eggNOG" id="COG0321">
    <property type="taxonomic scope" value="Bacteria"/>
</dbReference>
<feature type="site" description="Lowers pKa of active site Cys" evidence="5 9">
    <location>
        <position position="141"/>
    </location>
</feature>
<sequence length="216" mass="25011">MDNRTAIIKQPDNISSFNDVYKLQKEYQEALILDNSKPDFIWIGEHQLCYTLGRGSNYDNLLFSLNDAEYDVFKIDRGGEVTCHMPGQLVTYLVLDLKNFNKDLNWYLRKIEEIIIKILGAFNIDCHSRKGFTGVWIGNKKIASIGIGCKRWITINGFSINVDCELENFNKIVPCGIENCLMANMIDYNKNLNTQEVKRIVKKTIEEEFNFDFISK</sequence>
<organism evidence="11 12">
    <name type="scientific">Prochlorococcus marinus str. GP2</name>
    <dbReference type="NCBI Taxonomy" id="59925"/>
    <lineage>
        <taxon>Bacteria</taxon>
        <taxon>Bacillati</taxon>
        <taxon>Cyanobacteriota</taxon>
        <taxon>Cyanophyceae</taxon>
        <taxon>Synechococcales</taxon>
        <taxon>Prochlorococcaceae</taxon>
        <taxon>Prochlorococcus</taxon>
    </lineage>
</organism>
<dbReference type="OrthoDB" id="9787061at2"/>
<dbReference type="HAMAP" id="MF_00013">
    <property type="entry name" value="LipB"/>
    <property type="match status" value="1"/>
</dbReference>
<dbReference type="EC" id="2.3.1.181" evidence="5 6"/>
<dbReference type="Proteomes" id="UP000030598">
    <property type="component" value="Unassembled WGS sequence"/>
</dbReference>
<dbReference type="GO" id="GO:0033819">
    <property type="term" value="F:lipoyl(octanoyl) transferase activity"/>
    <property type="evidence" value="ECO:0007669"/>
    <property type="project" value="UniProtKB-EC"/>
</dbReference>
<comment type="pathway">
    <text evidence="1 5 6">Protein modification; protein lipoylation via endogenous pathway; protein N(6)-(lipoyl)lysine from octanoyl-[acyl-carrier-protein]: step 1/2.</text>
</comment>
<keyword evidence="5" id="KW-0963">Cytoplasm</keyword>
<feature type="domain" description="BPL/LPL catalytic" evidence="10">
    <location>
        <begin position="35"/>
        <end position="213"/>
    </location>
</feature>
<dbReference type="PIRSF" id="PIRSF016262">
    <property type="entry name" value="LPLase"/>
    <property type="match status" value="1"/>
</dbReference>
<comment type="catalytic activity">
    <reaction evidence="5 6">
        <text>octanoyl-[ACP] + L-lysyl-[protein] = N(6)-octanoyl-L-lysyl-[protein] + holo-[ACP] + H(+)</text>
        <dbReference type="Rhea" id="RHEA:17665"/>
        <dbReference type="Rhea" id="RHEA-COMP:9636"/>
        <dbReference type="Rhea" id="RHEA-COMP:9685"/>
        <dbReference type="Rhea" id="RHEA-COMP:9752"/>
        <dbReference type="Rhea" id="RHEA-COMP:9928"/>
        <dbReference type="ChEBI" id="CHEBI:15378"/>
        <dbReference type="ChEBI" id="CHEBI:29969"/>
        <dbReference type="ChEBI" id="CHEBI:64479"/>
        <dbReference type="ChEBI" id="CHEBI:78463"/>
        <dbReference type="ChEBI" id="CHEBI:78809"/>
        <dbReference type="EC" id="2.3.1.181"/>
    </reaction>
</comment>
<comment type="similarity">
    <text evidence="5 6">Belongs to the LipB family.</text>
</comment>
<comment type="function">
    <text evidence="4 5 6">Catalyzes the transfer of endogenously produced octanoic acid from octanoyl-acyl-carrier-protein onto the lipoyl domains of lipoate-dependent enzymes. Lipoyl-ACP can also act as a substrate although octanoyl-ACP is likely to be the physiological substrate.</text>
</comment>
<dbReference type="AlphaFoldDB" id="A0A0A1ZGU8"/>
<proteinExistence type="inferred from homology"/>
<dbReference type="Gene3D" id="3.30.930.10">
    <property type="entry name" value="Bira Bifunctional Protein, Domain 2"/>
    <property type="match status" value="1"/>
</dbReference>
<dbReference type="InterPro" id="IPR000544">
    <property type="entry name" value="Octanoyltransferase"/>
</dbReference>
<dbReference type="STRING" id="59925.EU91_0565"/>
<keyword evidence="3 5" id="KW-0012">Acyltransferase</keyword>
<evidence type="ECO:0000256" key="9">
    <source>
        <dbReference type="PIRSR" id="PIRSR016262-3"/>
    </source>
</evidence>
<feature type="active site" description="Acyl-thioester intermediate" evidence="5 7">
    <location>
        <position position="175"/>
    </location>
</feature>
<evidence type="ECO:0000313" key="11">
    <source>
        <dbReference type="EMBL" id="KGF88630.1"/>
    </source>
</evidence>
<dbReference type="UniPathway" id="UPA00538">
    <property type="reaction ID" value="UER00592"/>
</dbReference>
<feature type="binding site" evidence="5 8">
    <location>
        <begin position="157"/>
        <end position="159"/>
    </location>
    <ligand>
        <name>substrate</name>
    </ligand>
</feature>
<evidence type="ECO:0000256" key="6">
    <source>
        <dbReference type="PIRNR" id="PIRNR016262"/>
    </source>
</evidence>
<dbReference type="CDD" id="cd16444">
    <property type="entry name" value="LipB"/>
    <property type="match status" value="1"/>
</dbReference>
<name>A0A0A1ZGU8_PROMR</name>
<evidence type="ECO:0000256" key="4">
    <source>
        <dbReference type="ARBA" id="ARBA00024732"/>
    </source>
</evidence>
<evidence type="ECO:0000256" key="3">
    <source>
        <dbReference type="ARBA" id="ARBA00023315"/>
    </source>
</evidence>
<evidence type="ECO:0000256" key="5">
    <source>
        <dbReference type="HAMAP-Rule" id="MF_00013"/>
    </source>
</evidence>
<reference evidence="12" key="1">
    <citation type="journal article" date="2014" name="Sci. Data">
        <title>Genomes of diverse isolates of the marine cyanobacterium Prochlorococcus.</title>
        <authorList>
            <person name="Biller S."/>
            <person name="Berube P."/>
            <person name="Thompson J."/>
            <person name="Kelly L."/>
            <person name="Roggensack S."/>
            <person name="Awad L."/>
            <person name="Roache-Johnson K."/>
            <person name="Ding H."/>
            <person name="Giovannoni S.J."/>
            <person name="Moore L.R."/>
            <person name="Chisholm S.W."/>
        </authorList>
    </citation>
    <scope>NUCLEOTIDE SEQUENCE [LARGE SCALE GENOMIC DNA]</scope>
    <source>
        <strain evidence="12">GP2</strain>
    </source>
</reference>
<dbReference type="EMBL" id="JNAH01000003">
    <property type="protein sequence ID" value="KGF88630.1"/>
    <property type="molecule type" value="Genomic_DNA"/>
</dbReference>
<gene>
    <name evidence="5" type="primary">lipB</name>
    <name evidence="11" type="ORF">EU91_0565</name>
</gene>
<evidence type="ECO:0000256" key="2">
    <source>
        <dbReference type="ARBA" id="ARBA00022679"/>
    </source>
</evidence>
<evidence type="ECO:0000259" key="10">
    <source>
        <dbReference type="PROSITE" id="PS51733"/>
    </source>
</evidence>
<dbReference type="NCBIfam" id="TIGR00214">
    <property type="entry name" value="lipB"/>
    <property type="match status" value="1"/>
</dbReference>
<dbReference type="InterPro" id="IPR004143">
    <property type="entry name" value="BPL_LPL_catalytic"/>
</dbReference>
<dbReference type="GO" id="GO:0005737">
    <property type="term" value="C:cytoplasm"/>
    <property type="evidence" value="ECO:0007669"/>
    <property type="project" value="UniProtKB-SubCell"/>
</dbReference>
<evidence type="ECO:0000256" key="1">
    <source>
        <dbReference type="ARBA" id="ARBA00004821"/>
    </source>
</evidence>
<dbReference type="PROSITE" id="PS01313">
    <property type="entry name" value="LIPB"/>
    <property type="match status" value="1"/>
</dbReference>
<dbReference type="GO" id="GO:0009249">
    <property type="term" value="P:protein lipoylation"/>
    <property type="evidence" value="ECO:0007669"/>
    <property type="project" value="InterPro"/>
</dbReference>
<feature type="binding site" evidence="5 8">
    <location>
        <begin position="77"/>
        <end position="84"/>
    </location>
    <ligand>
        <name>substrate</name>
    </ligand>
</feature>
<keyword evidence="2 5" id="KW-0808">Transferase</keyword>
<dbReference type="SUPFAM" id="SSF55681">
    <property type="entry name" value="Class II aaRS and biotin synthetases"/>
    <property type="match status" value="1"/>
</dbReference>